<reference evidence="1" key="1">
    <citation type="journal article" date="2015" name="Nature">
        <title>Complex archaea that bridge the gap between prokaryotes and eukaryotes.</title>
        <authorList>
            <person name="Spang A."/>
            <person name="Saw J.H."/>
            <person name="Jorgensen S.L."/>
            <person name="Zaremba-Niedzwiedzka K."/>
            <person name="Martijn J."/>
            <person name="Lind A.E."/>
            <person name="van Eijk R."/>
            <person name="Schleper C."/>
            <person name="Guy L."/>
            <person name="Ettema T.J."/>
        </authorList>
    </citation>
    <scope>NUCLEOTIDE SEQUENCE</scope>
</reference>
<comment type="caution">
    <text evidence="1">The sequence shown here is derived from an EMBL/GenBank/DDBJ whole genome shotgun (WGS) entry which is preliminary data.</text>
</comment>
<protein>
    <submittedName>
        <fullName evidence="1">Uncharacterized protein</fullName>
    </submittedName>
</protein>
<sequence>GLALVVAIVSGIYAIRVYRKKLKGDE</sequence>
<name>A0A0F8YP72_9ZZZZ</name>
<dbReference type="EMBL" id="LAZR01068321">
    <property type="protein sequence ID" value="KKK49856.1"/>
    <property type="molecule type" value="Genomic_DNA"/>
</dbReference>
<organism evidence="1">
    <name type="scientific">marine sediment metagenome</name>
    <dbReference type="NCBI Taxonomy" id="412755"/>
    <lineage>
        <taxon>unclassified sequences</taxon>
        <taxon>metagenomes</taxon>
        <taxon>ecological metagenomes</taxon>
    </lineage>
</organism>
<accession>A0A0F8YP72</accession>
<dbReference type="AlphaFoldDB" id="A0A0F8YP72"/>
<evidence type="ECO:0000313" key="1">
    <source>
        <dbReference type="EMBL" id="KKK49856.1"/>
    </source>
</evidence>
<feature type="non-terminal residue" evidence="1">
    <location>
        <position position="1"/>
    </location>
</feature>
<gene>
    <name evidence="1" type="ORF">LCGC14_3130800</name>
</gene>
<proteinExistence type="predicted"/>